<gene>
    <name evidence="2" type="ORF">g.177943</name>
</gene>
<feature type="region of interest" description="Disordered" evidence="1">
    <location>
        <begin position="84"/>
        <end position="103"/>
    </location>
</feature>
<dbReference type="EMBL" id="GGMR01016083">
    <property type="protein sequence ID" value="MBY28702.1"/>
    <property type="molecule type" value="Transcribed_RNA"/>
</dbReference>
<organism evidence="2">
    <name type="scientific">Schizaphis graminum</name>
    <name type="common">Green bug aphid</name>
    <dbReference type="NCBI Taxonomy" id="13262"/>
    <lineage>
        <taxon>Eukaryota</taxon>
        <taxon>Metazoa</taxon>
        <taxon>Ecdysozoa</taxon>
        <taxon>Arthropoda</taxon>
        <taxon>Hexapoda</taxon>
        <taxon>Insecta</taxon>
        <taxon>Pterygota</taxon>
        <taxon>Neoptera</taxon>
        <taxon>Paraneoptera</taxon>
        <taxon>Hemiptera</taxon>
        <taxon>Sternorrhyncha</taxon>
        <taxon>Aphidomorpha</taxon>
        <taxon>Aphidoidea</taxon>
        <taxon>Aphididae</taxon>
        <taxon>Aphidini</taxon>
        <taxon>Schizaphis</taxon>
    </lineage>
</organism>
<proteinExistence type="predicted"/>
<accession>A0A2S2PGX8</accession>
<dbReference type="AlphaFoldDB" id="A0A2S2PGX8"/>
<evidence type="ECO:0000256" key="1">
    <source>
        <dbReference type="SAM" id="MobiDB-lite"/>
    </source>
</evidence>
<protein>
    <submittedName>
        <fullName evidence="2">Uncharacterized protein</fullName>
    </submittedName>
</protein>
<reference evidence="2" key="1">
    <citation type="submission" date="2018-04" db="EMBL/GenBank/DDBJ databases">
        <title>Transcriptome of Schizaphis graminum biotype I.</title>
        <authorList>
            <person name="Scully E.D."/>
            <person name="Geib S.M."/>
            <person name="Palmer N.A."/>
            <person name="Koch K."/>
            <person name="Bradshaw J."/>
            <person name="Heng-Moss T."/>
            <person name="Sarath G."/>
        </authorList>
    </citation>
    <scope>NUCLEOTIDE SEQUENCE</scope>
</reference>
<sequence length="103" mass="12019">MMIFETPGRLHTLPMTPQRGRWGLIQPSATEMDCGVGNESFPSGKRLRDRVRAERRRARIAIRLGRLAIIRLDRILNYREETPRRRPTAVVYHRRSSCAPTHK</sequence>
<name>A0A2S2PGX8_SCHGA</name>
<evidence type="ECO:0000313" key="2">
    <source>
        <dbReference type="EMBL" id="MBY28702.1"/>
    </source>
</evidence>
<feature type="compositionally biased region" description="Basic residues" evidence="1">
    <location>
        <begin position="92"/>
        <end position="103"/>
    </location>
</feature>